<reference evidence="5" key="1">
    <citation type="submission" date="2020-11" db="EMBL/GenBank/DDBJ databases">
        <authorList>
            <consortium name="DOE Joint Genome Institute"/>
            <person name="Ahrendt S."/>
            <person name="Riley R."/>
            <person name="Andreopoulos W."/>
            <person name="Labutti K."/>
            <person name="Pangilinan J."/>
            <person name="Ruiz-Duenas F.J."/>
            <person name="Barrasa J.M."/>
            <person name="Sanchez-Garcia M."/>
            <person name="Camarero S."/>
            <person name="Miyauchi S."/>
            <person name="Serrano A."/>
            <person name="Linde D."/>
            <person name="Babiker R."/>
            <person name="Drula E."/>
            <person name="Ayuso-Fernandez I."/>
            <person name="Pacheco R."/>
            <person name="Padilla G."/>
            <person name="Ferreira P."/>
            <person name="Barriuso J."/>
            <person name="Kellner H."/>
            <person name="Castanera R."/>
            <person name="Alfaro M."/>
            <person name="Ramirez L."/>
            <person name="Pisabarro A.G."/>
            <person name="Kuo A."/>
            <person name="Tritt A."/>
            <person name="Lipzen A."/>
            <person name="He G."/>
            <person name="Yan M."/>
            <person name="Ng V."/>
            <person name="Cullen D."/>
            <person name="Martin F."/>
            <person name="Rosso M.-N."/>
            <person name="Henrissat B."/>
            <person name="Hibbett D."/>
            <person name="Martinez A.T."/>
            <person name="Grigoriev I.V."/>
        </authorList>
    </citation>
    <scope>NUCLEOTIDE SEQUENCE</scope>
    <source>
        <strain evidence="5">CBS 506.95</strain>
    </source>
</reference>
<gene>
    <name evidence="5" type="ORF">CPB83DRAFT_639270</name>
</gene>
<keyword evidence="2" id="KW-0560">Oxidoreductase</keyword>
<evidence type="ECO:0000256" key="1">
    <source>
        <dbReference type="ARBA" id="ARBA00001973"/>
    </source>
</evidence>
<proteinExistence type="predicted"/>
<dbReference type="Proteomes" id="UP000807306">
    <property type="component" value="Unassembled WGS sequence"/>
</dbReference>
<dbReference type="OrthoDB" id="6132182at2759"/>
<name>A0A9P6JKE1_9AGAR</name>
<keyword evidence="6" id="KW-1185">Reference proteome</keyword>
<comment type="caution">
    <text evidence="5">The sequence shown here is derived from an EMBL/GenBank/DDBJ whole genome shotgun (WGS) entry which is preliminary data.</text>
</comment>
<dbReference type="EMBL" id="MU157904">
    <property type="protein sequence ID" value="KAF9524131.1"/>
    <property type="molecule type" value="Genomic_DNA"/>
</dbReference>
<evidence type="ECO:0000313" key="6">
    <source>
        <dbReference type="Proteomes" id="UP000807306"/>
    </source>
</evidence>
<dbReference type="Pfam" id="PF18132">
    <property type="entry name" value="Tyrosinase_C"/>
    <property type="match status" value="1"/>
</dbReference>
<dbReference type="InterPro" id="IPR041640">
    <property type="entry name" value="Tyrosinase_C"/>
</dbReference>
<keyword evidence="3" id="KW-0503">Monooxygenase</keyword>
<comment type="cofactor">
    <cofactor evidence="1">
        <name>Cu(2+)</name>
        <dbReference type="ChEBI" id="CHEBI:29036"/>
    </cofactor>
</comment>
<protein>
    <recommendedName>
        <fullName evidence="4">Tyrosinase C-terminal domain-containing protein</fullName>
    </recommendedName>
</protein>
<organism evidence="5 6">
    <name type="scientific">Crepidotus variabilis</name>
    <dbReference type="NCBI Taxonomy" id="179855"/>
    <lineage>
        <taxon>Eukaryota</taxon>
        <taxon>Fungi</taxon>
        <taxon>Dikarya</taxon>
        <taxon>Basidiomycota</taxon>
        <taxon>Agaricomycotina</taxon>
        <taxon>Agaricomycetes</taxon>
        <taxon>Agaricomycetidae</taxon>
        <taxon>Agaricales</taxon>
        <taxon>Agaricineae</taxon>
        <taxon>Crepidotaceae</taxon>
        <taxon>Crepidotus</taxon>
    </lineage>
</organism>
<evidence type="ECO:0000259" key="4">
    <source>
        <dbReference type="Pfam" id="PF18132"/>
    </source>
</evidence>
<dbReference type="AlphaFoldDB" id="A0A9P6JKE1"/>
<accession>A0A9P6JKE1</accession>
<dbReference type="GO" id="GO:0004497">
    <property type="term" value="F:monooxygenase activity"/>
    <property type="evidence" value="ECO:0007669"/>
    <property type="project" value="UniProtKB-KW"/>
</dbReference>
<sequence>MRHELGGTFSLYIFLGPVPSNPRGWCFDQALEGSFDVYTMSTCPPGKEDAITQGFVYLDDAITKRLGPRSTELERETIIQFLRKNTS</sequence>
<evidence type="ECO:0000256" key="2">
    <source>
        <dbReference type="ARBA" id="ARBA00023002"/>
    </source>
</evidence>
<feature type="domain" description="Tyrosinase C-terminal" evidence="4">
    <location>
        <begin position="2"/>
        <end position="85"/>
    </location>
</feature>
<evidence type="ECO:0000256" key="3">
    <source>
        <dbReference type="ARBA" id="ARBA00023033"/>
    </source>
</evidence>
<evidence type="ECO:0000313" key="5">
    <source>
        <dbReference type="EMBL" id="KAF9524131.1"/>
    </source>
</evidence>